<comment type="caution">
    <text evidence="1">The sequence shown here is derived from an EMBL/GenBank/DDBJ whole genome shotgun (WGS) entry which is preliminary data.</text>
</comment>
<dbReference type="STRING" id="1125779.HMPREF1219_00185"/>
<name>S2Z963_9CORY</name>
<dbReference type="Proteomes" id="UP000014408">
    <property type="component" value="Unassembled WGS sequence"/>
</dbReference>
<dbReference type="PATRIC" id="fig|1125779.3.peg.175"/>
<dbReference type="Gene3D" id="3.40.630.30">
    <property type="match status" value="1"/>
</dbReference>
<dbReference type="AlphaFoldDB" id="S2Z963"/>
<gene>
    <name evidence="1" type="ORF">HMPREF1219_00185</name>
</gene>
<dbReference type="RefSeq" id="WP_016457109.1">
    <property type="nucleotide sequence ID" value="NZ_KE150446.1"/>
</dbReference>
<sequence>MSTIETRTGTYYDEPDEMRIIEKFDEDGTMIAELYADLTTCQIMQVYTEPEYRGEGHATSLVEWATENGIELLHSPEWSCTDDGKAFAEACDIIDTIEDEDAYGWEDFQSTFTA</sequence>
<evidence type="ECO:0008006" key="3">
    <source>
        <dbReference type="Google" id="ProtNLM"/>
    </source>
</evidence>
<dbReference type="HOGENOM" id="CLU_2154960_0_0_11"/>
<reference evidence="1 2" key="1">
    <citation type="submission" date="2013-05" db="EMBL/GenBank/DDBJ databases">
        <title>The Genome Sequence of Corynebacterium pyruviciproducens 1773O (ATCC BAA-1742).</title>
        <authorList>
            <consortium name="The Broad Institute Genomics Platform"/>
            <person name="Earl A."/>
            <person name="Ward D."/>
            <person name="Feldgarden M."/>
            <person name="Gevers D."/>
            <person name="Tong J."/>
            <person name="Walker B."/>
            <person name="Young S."/>
            <person name="Zeng Q."/>
            <person name="Gargeya S."/>
            <person name="Fitzgerald M."/>
            <person name="Haas B."/>
            <person name="Abouelleil A."/>
            <person name="Allen A.W."/>
            <person name="Alvarado L."/>
            <person name="Arachchi H.M."/>
            <person name="Berlin A.M."/>
            <person name="Chapman S.B."/>
            <person name="Gainer-Dewar J."/>
            <person name="Goldberg J."/>
            <person name="Griggs A."/>
            <person name="Gujja S."/>
            <person name="Hansen M."/>
            <person name="Howarth C."/>
            <person name="Imamovic A."/>
            <person name="Ireland A."/>
            <person name="Larimer J."/>
            <person name="McCowan C."/>
            <person name="Murphy C."/>
            <person name="Pearson M."/>
            <person name="Poon T.W."/>
            <person name="Priest M."/>
            <person name="Roberts A."/>
            <person name="Saif S."/>
            <person name="Shea T."/>
            <person name="Sisk P."/>
            <person name="Sykes S."/>
            <person name="Wortman J."/>
            <person name="Nusbaum C."/>
            <person name="Birren B."/>
        </authorList>
    </citation>
    <scope>NUCLEOTIDE SEQUENCE [LARGE SCALE GENOMIC DNA]</scope>
    <source>
        <strain evidence="1 2">ATCC BAA-1742</strain>
    </source>
</reference>
<dbReference type="eggNOG" id="ENOG5031MT3">
    <property type="taxonomic scope" value="Bacteria"/>
</dbReference>
<keyword evidence="2" id="KW-1185">Reference proteome</keyword>
<evidence type="ECO:0000313" key="1">
    <source>
        <dbReference type="EMBL" id="EPD70890.1"/>
    </source>
</evidence>
<dbReference type="EMBL" id="ATBY01000002">
    <property type="protein sequence ID" value="EPD70890.1"/>
    <property type="molecule type" value="Genomic_DNA"/>
</dbReference>
<organism evidence="1 2">
    <name type="scientific">Corynebacterium pyruviciproducens ATCC BAA-1742</name>
    <dbReference type="NCBI Taxonomy" id="1125779"/>
    <lineage>
        <taxon>Bacteria</taxon>
        <taxon>Bacillati</taxon>
        <taxon>Actinomycetota</taxon>
        <taxon>Actinomycetes</taxon>
        <taxon>Mycobacteriales</taxon>
        <taxon>Corynebacteriaceae</taxon>
        <taxon>Corynebacterium</taxon>
    </lineage>
</organism>
<accession>S2Z963</accession>
<proteinExistence type="predicted"/>
<protein>
    <recommendedName>
        <fullName evidence="3">N-acetyltransferase domain-containing protein</fullName>
    </recommendedName>
</protein>
<evidence type="ECO:0000313" key="2">
    <source>
        <dbReference type="Proteomes" id="UP000014408"/>
    </source>
</evidence>
<dbReference type="InterPro" id="IPR016181">
    <property type="entry name" value="Acyl_CoA_acyltransferase"/>
</dbReference>
<dbReference type="SUPFAM" id="SSF55729">
    <property type="entry name" value="Acyl-CoA N-acyltransferases (Nat)"/>
    <property type="match status" value="1"/>
</dbReference>